<evidence type="ECO:0000256" key="1">
    <source>
        <dbReference type="ARBA" id="ARBA00006987"/>
    </source>
</evidence>
<dbReference type="InterPro" id="IPR005064">
    <property type="entry name" value="BUG"/>
</dbReference>
<dbReference type="Gene3D" id="3.40.190.150">
    <property type="entry name" value="Bordetella uptake gene, domain 1"/>
    <property type="match status" value="1"/>
</dbReference>
<dbReference type="InterPro" id="IPR042100">
    <property type="entry name" value="Bug_dom1"/>
</dbReference>
<dbReference type="SUPFAM" id="SSF53850">
    <property type="entry name" value="Periplasmic binding protein-like II"/>
    <property type="match status" value="1"/>
</dbReference>
<name>A0ABQ5NPE8_9BACI</name>
<dbReference type="PANTHER" id="PTHR42928:SF3">
    <property type="entry name" value="UPF0065 PROTEIN YFLP"/>
    <property type="match status" value="1"/>
</dbReference>
<dbReference type="Gene3D" id="3.40.190.10">
    <property type="entry name" value="Periplasmic binding protein-like II"/>
    <property type="match status" value="1"/>
</dbReference>
<dbReference type="PIRSF" id="PIRSF017082">
    <property type="entry name" value="YflP"/>
    <property type="match status" value="1"/>
</dbReference>
<dbReference type="EMBL" id="BRZA01000007">
    <property type="protein sequence ID" value="GLC90219.1"/>
    <property type="molecule type" value="Genomic_DNA"/>
</dbReference>
<comment type="similarity">
    <text evidence="1">Belongs to the UPF0065 (bug) family.</text>
</comment>
<evidence type="ECO:0000313" key="3">
    <source>
        <dbReference type="Proteomes" id="UP001065593"/>
    </source>
</evidence>
<organism evidence="2 3">
    <name type="scientific">Lysinibacillus piscis</name>
    <dbReference type="NCBI Taxonomy" id="2518931"/>
    <lineage>
        <taxon>Bacteria</taxon>
        <taxon>Bacillati</taxon>
        <taxon>Bacillota</taxon>
        <taxon>Bacilli</taxon>
        <taxon>Bacillales</taxon>
        <taxon>Bacillaceae</taxon>
        <taxon>Lysinibacillus</taxon>
    </lineage>
</organism>
<gene>
    <name evidence="2" type="primary">yflP</name>
    <name evidence="2" type="ORF">LYSBPC_33460</name>
</gene>
<proteinExistence type="inferred from homology"/>
<reference evidence="2" key="1">
    <citation type="submission" date="2022-08" db="EMBL/GenBank/DDBJ databases">
        <title>Draft genome sequence of Lysinibacillus sp. strain KH24.</title>
        <authorList>
            <person name="Kanbe H."/>
            <person name="Itoh H."/>
        </authorList>
    </citation>
    <scope>NUCLEOTIDE SEQUENCE</scope>
    <source>
        <strain evidence="2">KH24</strain>
    </source>
</reference>
<dbReference type="Pfam" id="PF03401">
    <property type="entry name" value="TctC"/>
    <property type="match status" value="1"/>
</dbReference>
<accession>A0ABQ5NPE8</accession>
<evidence type="ECO:0000313" key="2">
    <source>
        <dbReference type="EMBL" id="GLC90219.1"/>
    </source>
</evidence>
<dbReference type="PROSITE" id="PS51257">
    <property type="entry name" value="PROKAR_LIPOPROTEIN"/>
    <property type="match status" value="1"/>
</dbReference>
<protein>
    <submittedName>
        <fullName evidence="2">UPF0065 protein YflP</fullName>
    </submittedName>
</protein>
<comment type="caution">
    <text evidence="2">The sequence shown here is derived from an EMBL/GenBank/DDBJ whole genome shotgun (WGS) entry which is preliminary data.</text>
</comment>
<keyword evidence="3" id="KW-1185">Reference proteome</keyword>
<sequence length="315" mass="35368">MKKLMICLFIGFIAGCVPTDTPLSEKELTLIVPSSPNGGWDALATSIKTVIEKEKLVNGNVNIVYEEGNGGEQGWLRLNESSSSTVAMTSSLLLTNELLGHSKLHYEEFTPLATMASEWQAIVVSNHSSITSIQDLMHKLKMEPAQYPIGIEIQFGNDDQISFIQAARTQQIAAATLRFFQYANSNDLLQALNSGEIVAASLSSSQSAVLAENKQIRIIGISSPKRLEQLPTIPTWREEGVDVVFPHWRGVMGTGEMNDEEREQWSQLLAKVQASPIWEEELQKNNWTAFYKNSEETMIFLDKEYQKYRYTMKLK</sequence>
<dbReference type="Proteomes" id="UP001065593">
    <property type="component" value="Unassembled WGS sequence"/>
</dbReference>
<dbReference type="RefSeq" id="WP_264990130.1">
    <property type="nucleotide sequence ID" value="NZ_BRZA01000007.1"/>
</dbReference>
<dbReference type="PANTHER" id="PTHR42928">
    <property type="entry name" value="TRICARBOXYLATE-BINDING PROTEIN"/>
    <property type="match status" value="1"/>
</dbReference>